<proteinExistence type="predicted"/>
<gene>
    <name evidence="1" type="ORF">UFOPK2761_01513</name>
</gene>
<evidence type="ECO:0000313" key="1">
    <source>
        <dbReference type="EMBL" id="CAB4743758.1"/>
    </source>
</evidence>
<reference evidence="1" key="1">
    <citation type="submission" date="2020-05" db="EMBL/GenBank/DDBJ databases">
        <authorList>
            <person name="Chiriac C."/>
            <person name="Salcher M."/>
            <person name="Ghai R."/>
            <person name="Kavagutti S V."/>
        </authorList>
    </citation>
    <scope>NUCLEOTIDE SEQUENCE</scope>
</reference>
<dbReference type="EMBL" id="CAEZYQ010000010">
    <property type="protein sequence ID" value="CAB4743758.1"/>
    <property type="molecule type" value="Genomic_DNA"/>
</dbReference>
<dbReference type="AlphaFoldDB" id="A0A6J6T9P4"/>
<sequence>MTVAGVESASVLAPVVACDDVWCRVCQAGNFTED</sequence>
<name>A0A6J6T9P4_9ZZZZ</name>
<accession>A0A6J6T9P4</accession>
<protein>
    <submittedName>
        <fullName evidence="1">Unannotated protein</fullName>
    </submittedName>
</protein>
<organism evidence="1">
    <name type="scientific">freshwater metagenome</name>
    <dbReference type="NCBI Taxonomy" id="449393"/>
    <lineage>
        <taxon>unclassified sequences</taxon>
        <taxon>metagenomes</taxon>
        <taxon>ecological metagenomes</taxon>
    </lineage>
</organism>